<proteinExistence type="predicted"/>
<accession>A0A3M7QWI8</accession>
<protein>
    <submittedName>
        <fullName evidence="1">Uncharacterized protein</fullName>
    </submittedName>
</protein>
<sequence>MKGLISEKKKNAEKNAILTLVKRRYKGFIPAFSSVFSAFFTLQNAVKKLLKIDSIEAMWFIEFLIQLKNIDEFMIQTAAEGPSVSPITVTNTIVNLSHEYIEQ</sequence>
<name>A0A3M7QWI8_BRAPC</name>
<reference evidence="1 2" key="1">
    <citation type="journal article" date="2018" name="Sci. Rep.">
        <title>Genomic signatures of local adaptation to the degree of environmental predictability in rotifers.</title>
        <authorList>
            <person name="Franch-Gras L."/>
            <person name="Hahn C."/>
            <person name="Garcia-Roger E.M."/>
            <person name="Carmona M.J."/>
            <person name="Serra M."/>
            <person name="Gomez A."/>
        </authorList>
    </citation>
    <scope>NUCLEOTIDE SEQUENCE [LARGE SCALE GENOMIC DNA]</scope>
    <source>
        <strain evidence="1">HYR1</strain>
    </source>
</reference>
<keyword evidence="2" id="KW-1185">Reference proteome</keyword>
<evidence type="ECO:0000313" key="1">
    <source>
        <dbReference type="EMBL" id="RNA15579.1"/>
    </source>
</evidence>
<dbReference type="Proteomes" id="UP000276133">
    <property type="component" value="Unassembled WGS sequence"/>
</dbReference>
<organism evidence="1 2">
    <name type="scientific">Brachionus plicatilis</name>
    <name type="common">Marine rotifer</name>
    <name type="synonym">Brachionus muelleri</name>
    <dbReference type="NCBI Taxonomy" id="10195"/>
    <lineage>
        <taxon>Eukaryota</taxon>
        <taxon>Metazoa</taxon>
        <taxon>Spiralia</taxon>
        <taxon>Gnathifera</taxon>
        <taxon>Rotifera</taxon>
        <taxon>Eurotatoria</taxon>
        <taxon>Monogononta</taxon>
        <taxon>Pseudotrocha</taxon>
        <taxon>Ploima</taxon>
        <taxon>Brachionidae</taxon>
        <taxon>Brachionus</taxon>
    </lineage>
</organism>
<dbReference type="EMBL" id="REGN01004922">
    <property type="protein sequence ID" value="RNA15579.1"/>
    <property type="molecule type" value="Genomic_DNA"/>
</dbReference>
<dbReference type="AlphaFoldDB" id="A0A3M7QWI8"/>
<gene>
    <name evidence="1" type="ORF">BpHYR1_030836</name>
</gene>
<comment type="caution">
    <text evidence="1">The sequence shown here is derived from an EMBL/GenBank/DDBJ whole genome shotgun (WGS) entry which is preliminary data.</text>
</comment>
<evidence type="ECO:0000313" key="2">
    <source>
        <dbReference type="Proteomes" id="UP000276133"/>
    </source>
</evidence>